<organism evidence="1">
    <name type="scientific">Eiseniibacteriota bacterium</name>
    <dbReference type="NCBI Taxonomy" id="2212470"/>
    <lineage>
        <taxon>Bacteria</taxon>
        <taxon>Candidatus Eiseniibacteriota</taxon>
    </lineage>
</organism>
<protein>
    <submittedName>
        <fullName evidence="1">Helix-turn-helix domain-containing protein</fullName>
    </submittedName>
</protein>
<dbReference type="Pfam" id="PF13551">
    <property type="entry name" value="HTH_29"/>
    <property type="match status" value="1"/>
</dbReference>
<gene>
    <name evidence="1" type="ORF">ENR23_06355</name>
</gene>
<evidence type="ECO:0000313" key="1">
    <source>
        <dbReference type="EMBL" id="HGZ43033.1"/>
    </source>
</evidence>
<dbReference type="AlphaFoldDB" id="A0A832I211"/>
<proteinExistence type="predicted"/>
<accession>A0A832I211</accession>
<name>A0A832I211_UNCEI</name>
<sequence>MEIKSLRVHPSNGEILMTALPQSSRRELSLLKLTEERGIVSKACQIMGYHRDSFYETARAFQAGGVIGLLAQRRGRRSPPQPGGA</sequence>
<dbReference type="EMBL" id="DSQF01000012">
    <property type="protein sequence ID" value="HGZ43033.1"/>
    <property type="molecule type" value="Genomic_DNA"/>
</dbReference>
<comment type="caution">
    <text evidence="1">The sequence shown here is derived from an EMBL/GenBank/DDBJ whole genome shotgun (WGS) entry which is preliminary data.</text>
</comment>
<reference evidence="1" key="1">
    <citation type="journal article" date="2020" name="mSystems">
        <title>Genome- and Community-Level Interaction Insights into Carbon Utilization and Element Cycling Functions of Hydrothermarchaeota in Hydrothermal Sediment.</title>
        <authorList>
            <person name="Zhou Z."/>
            <person name="Liu Y."/>
            <person name="Xu W."/>
            <person name="Pan J."/>
            <person name="Luo Z.H."/>
            <person name="Li M."/>
        </authorList>
    </citation>
    <scope>NUCLEOTIDE SEQUENCE [LARGE SCALE GENOMIC DNA]</scope>
    <source>
        <strain evidence="1">SpSt-381</strain>
    </source>
</reference>